<name>A0ABQ7QPM8_PLUXY</name>
<comment type="caution">
    <text evidence="2">The sequence shown here is derived from an EMBL/GenBank/DDBJ whole genome shotgun (WGS) entry which is preliminary data.</text>
</comment>
<reference evidence="2 3" key="1">
    <citation type="submission" date="2021-06" db="EMBL/GenBank/DDBJ databases">
        <title>A haploid diamondback moth (Plutella xylostella L.) genome assembly resolves 31 chromosomes and identifies a diamide resistance mutation.</title>
        <authorList>
            <person name="Ward C.M."/>
            <person name="Perry K.D."/>
            <person name="Baker G."/>
            <person name="Powis K."/>
            <person name="Heckel D.G."/>
            <person name="Baxter S.W."/>
        </authorList>
    </citation>
    <scope>NUCLEOTIDE SEQUENCE [LARGE SCALE GENOMIC DNA]</scope>
    <source>
        <strain evidence="2 3">LV</strain>
        <tissue evidence="2">Single pupa</tissue>
    </source>
</reference>
<dbReference type="Gene3D" id="3.30.70.1820">
    <property type="entry name" value="L1 transposable element, RRM domain"/>
    <property type="match status" value="1"/>
</dbReference>
<feature type="region of interest" description="Disordered" evidence="1">
    <location>
        <begin position="218"/>
        <end position="249"/>
    </location>
</feature>
<sequence>MEHIVDSINELKEHFTAKMADFHTQMSKAPPSTTTDGLAAEFSVFRSFIMMALSSLQQQVGMLVQHIDKMETHSRRKMLLLHGVPDSKSEDTVAALVKAVTDHIKDPGFVCATDIARCNRLGRVGEKPRPILVKFKDLSVRNRVWHAKSKLKGSGRTLAEFLTKPRHDAFLAARQRLGVSHCWTRGGCVIVLDRDGKQHSITTLAELNVICPAAAAPEAPASAPAPREAKTAGDVASSAKARVKRVPRK</sequence>
<keyword evidence="3" id="KW-1185">Reference proteome</keyword>
<dbReference type="EMBL" id="JAHIBW010000010">
    <property type="protein sequence ID" value="KAG7307001.1"/>
    <property type="molecule type" value="Genomic_DNA"/>
</dbReference>
<evidence type="ECO:0000256" key="1">
    <source>
        <dbReference type="SAM" id="MobiDB-lite"/>
    </source>
</evidence>
<protein>
    <submittedName>
        <fullName evidence="2">Uncharacterized protein</fullName>
    </submittedName>
</protein>
<gene>
    <name evidence="2" type="ORF">JYU34_007125</name>
</gene>
<accession>A0ABQ7QPM8</accession>
<organism evidence="2 3">
    <name type="scientific">Plutella xylostella</name>
    <name type="common">Diamondback moth</name>
    <name type="synonym">Plutella maculipennis</name>
    <dbReference type="NCBI Taxonomy" id="51655"/>
    <lineage>
        <taxon>Eukaryota</taxon>
        <taxon>Metazoa</taxon>
        <taxon>Ecdysozoa</taxon>
        <taxon>Arthropoda</taxon>
        <taxon>Hexapoda</taxon>
        <taxon>Insecta</taxon>
        <taxon>Pterygota</taxon>
        <taxon>Neoptera</taxon>
        <taxon>Endopterygota</taxon>
        <taxon>Lepidoptera</taxon>
        <taxon>Glossata</taxon>
        <taxon>Ditrysia</taxon>
        <taxon>Yponomeutoidea</taxon>
        <taxon>Plutellidae</taxon>
        <taxon>Plutella</taxon>
    </lineage>
</organism>
<proteinExistence type="predicted"/>
<evidence type="ECO:0000313" key="3">
    <source>
        <dbReference type="Proteomes" id="UP000823941"/>
    </source>
</evidence>
<dbReference type="Proteomes" id="UP000823941">
    <property type="component" value="Chromosome 10"/>
</dbReference>
<evidence type="ECO:0000313" key="2">
    <source>
        <dbReference type="EMBL" id="KAG7307001.1"/>
    </source>
</evidence>